<dbReference type="InterPro" id="IPR023828">
    <property type="entry name" value="Peptidase_S8_Ser-AS"/>
</dbReference>
<evidence type="ECO:0000313" key="13">
    <source>
        <dbReference type="Proteomes" id="UP000019494"/>
    </source>
</evidence>
<dbReference type="InterPro" id="IPR015500">
    <property type="entry name" value="Peptidase_S8_subtilisin-rel"/>
</dbReference>
<evidence type="ECO:0000256" key="3">
    <source>
        <dbReference type="ARBA" id="ARBA00022801"/>
    </source>
</evidence>
<evidence type="ECO:0000259" key="11">
    <source>
        <dbReference type="Pfam" id="PF17766"/>
    </source>
</evidence>
<feature type="active site" description="Charge relay system" evidence="5 6">
    <location>
        <position position="270"/>
    </location>
</feature>
<keyword evidence="3 6" id="KW-0378">Hydrolase</keyword>
<accession>W9GRE8</accession>
<dbReference type="Gene3D" id="3.30.70.80">
    <property type="entry name" value="Peptidase S8 propeptide/proteinase inhibitor I9"/>
    <property type="match status" value="1"/>
</dbReference>
<dbReference type="InterPro" id="IPR000209">
    <property type="entry name" value="Peptidase_S8/S53_dom"/>
</dbReference>
<feature type="domain" description="Inhibitor I9" evidence="10">
    <location>
        <begin position="88"/>
        <end position="140"/>
    </location>
</feature>
<proteinExistence type="inferred from homology"/>
<dbReference type="InterPro" id="IPR010259">
    <property type="entry name" value="S8pro/Inhibitor_I9"/>
</dbReference>
<reference evidence="13" key="1">
    <citation type="submission" date="2013-08" db="EMBL/GenBank/DDBJ databases">
        <title>Intrasporangium oryzae NRRL B-24470.</title>
        <authorList>
            <person name="Liu H."/>
            <person name="Wang G."/>
        </authorList>
    </citation>
    <scope>NUCLEOTIDE SEQUENCE [LARGE SCALE GENOMIC DNA]</scope>
    <source>
        <strain evidence="13">Q5-1</strain>
    </source>
</reference>
<dbReference type="PANTHER" id="PTHR10795">
    <property type="entry name" value="PROPROTEIN CONVERTASE SUBTILISIN/KEXIN"/>
    <property type="match status" value="1"/>
</dbReference>
<dbReference type="PROSITE" id="PS00138">
    <property type="entry name" value="SUBTILASE_SER"/>
    <property type="match status" value="1"/>
</dbReference>
<keyword evidence="4 6" id="KW-0720">Serine protease</keyword>
<feature type="domain" description="Subtilisin-like protease fibronectin type-III" evidence="11">
    <location>
        <begin position="705"/>
        <end position="798"/>
    </location>
</feature>
<dbReference type="OrthoDB" id="614750at2"/>
<evidence type="ECO:0000313" key="12">
    <source>
        <dbReference type="EMBL" id="EWT07612.1"/>
    </source>
</evidence>
<dbReference type="RefSeq" id="WP_051518057.1">
    <property type="nucleotide sequence ID" value="NZ_AWQS01000007.1"/>
</dbReference>
<comment type="caution">
    <text evidence="12">The sequence shown here is derived from an EMBL/GenBank/DDBJ whole genome shotgun (WGS) entry which is preliminary data.</text>
</comment>
<evidence type="ECO:0000256" key="6">
    <source>
        <dbReference type="PROSITE-ProRule" id="PRU01240"/>
    </source>
</evidence>
<keyword evidence="2 6" id="KW-0645">Protease</keyword>
<dbReference type="InterPro" id="IPR037045">
    <property type="entry name" value="S8pro/Inhibitor_I9_sf"/>
</dbReference>
<dbReference type="Proteomes" id="UP000019494">
    <property type="component" value="Unassembled WGS sequence"/>
</dbReference>
<dbReference type="Pfam" id="PF17766">
    <property type="entry name" value="fn3_6"/>
    <property type="match status" value="1"/>
</dbReference>
<dbReference type="PATRIC" id="fig|584657.3.peg.356"/>
<dbReference type="Pfam" id="PF02225">
    <property type="entry name" value="PA"/>
    <property type="match status" value="1"/>
</dbReference>
<dbReference type="EMBL" id="AWQS01000007">
    <property type="protein sequence ID" value="EWT07612.1"/>
    <property type="molecule type" value="Genomic_DNA"/>
</dbReference>
<dbReference type="CDD" id="cd02120">
    <property type="entry name" value="PA_subtilisin_like"/>
    <property type="match status" value="1"/>
</dbReference>
<evidence type="ECO:0000256" key="4">
    <source>
        <dbReference type="ARBA" id="ARBA00022825"/>
    </source>
</evidence>
<name>W9GRE8_9MICO</name>
<evidence type="ECO:0000256" key="1">
    <source>
        <dbReference type="ARBA" id="ARBA00011073"/>
    </source>
</evidence>
<evidence type="ECO:0000256" key="7">
    <source>
        <dbReference type="SAM" id="SignalP"/>
    </source>
</evidence>
<dbReference type="InterPro" id="IPR036852">
    <property type="entry name" value="Peptidase_S8/S53_dom_sf"/>
</dbReference>
<evidence type="ECO:0008006" key="14">
    <source>
        <dbReference type="Google" id="ProtNLM"/>
    </source>
</evidence>
<dbReference type="Pfam" id="PF05922">
    <property type="entry name" value="Inhibitor_I9"/>
    <property type="match status" value="1"/>
</dbReference>
<keyword evidence="7" id="KW-0732">Signal</keyword>
<organism evidence="12 13">
    <name type="scientific">Intrasporangium chromatireducens Q5-1</name>
    <dbReference type="NCBI Taxonomy" id="584657"/>
    <lineage>
        <taxon>Bacteria</taxon>
        <taxon>Bacillati</taxon>
        <taxon>Actinomycetota</taxon>
        <taxon>Actinomycetes</taxon>
        <taxon>Micrococcales</taxon>
        <taxon>Intrasporangiaceae</taxon>
        <taxon>Intrasporangium</taxon>
    </lineage>
</organism>
<feature type="chain" id="PRO_5004920528" description="Serine protease" evidence="7">
    <location>
        <begin position="27"/>
        <end position="1011"/>
    </location>
</feature>
<dbReference type="Gene3D" id="3.40.50.200">
    <property type="entry name" value="Peptidase S8/S53 domain"/>
    <property type="match status" value="1"/>
</dbReference>
<feature type="domain" description="PA" evidence="9">
    <location>
        <begin position="447"/>
        <end position="525"/>
    </location>
</feature>
<dbReference type="Gene3D" id="2.60.40.2310">
    <property type="match status" value="1"/>
</dbReference>
<dbReference type="SUPFAM" id="SSF52025">
    <property type="entry name" value="PA domain"/>
    <property type="match status" value="1"/>
</dbReference>
<evidence type="ECO:0000259" key="10">
    <source>
        <dbReference type="Pfam" id="PF05922"/>
    </source>
</evidence>
<feature type="active site" description="Charge relay system" evidence="5 6">
    <location>
        <position position="602"/>
    </location>
</feature>
<evidence type="ECO:0000256" key="2">
    <source>
        <dbReference type="ARBA" id="ARBA00022670"/>
    </source>
</evidence>
<dbReference type="PROSITE" id="PS51892">
    <property type="entry name" value="SUBTILASE"/>
    <property type="match status" value="1"/>
</dbReference>
<dbReference type="PRINTS" id="PR00723">
    <property type="entry name" value="SUBTILISIN"/>
</dbReference>
<feature type="signal peptide" evidence="7">
    <location>
        <begin position="1"/>
        <end position="26"/>
    </location>
</feature>
<dbReference type="InterPro" id="IPR046450">
    <property type="entry name" value="PA_dom_sf"/>
</dbReference>
<gene>
    <name evidence="12" type="ORF">N864_03230</name>
</gene>
<evidence type="ECO:0000259" key="8">
    <source>
        <dbReference type="Pfam" id="PF00082"/>
    </source>
</evidence>
<evidence type="ECO:0000256" key="5">
    <source>
        <dbReference type="PIRSR" id="PIRSR615500-1"/>
    </source>
</evidence>
<comment type="similarity">
    <text evidence="1 6">Belongs to the peptidase S8 family.</text>
</comment>
<evidence type="ECO:0000259" key="9">
    <source>
        <dbReference type="Pfam" id="PF02225"/>
    </source>
</evidence>
<protein>
    <recommendedName>
        <fullName evidence="14">Serine protease</fullName>
    </recommendedName>
</protein>
<dbReference type="GO" id="GO:0006508">
    <property type="term" value="P:proteolysis"/>
    <property type="evidence" value="ECO:0007669"/>
    <property type="project" value="UniProtKB-KW"/>
</dbReference>
<feature type="active site" description="Charge relay system" evidence="5 6">
    <location>
        <position position="177"/>
    </location>
</feature>
<dbReference type="InterPro" id="IPR041469">
    <property type="entry name" value="Subtilisin-like_FN3"/>
</dbReference>
<dbReference type="Gene3D" id="2.60.120.380">
    <property type="match status" value="1"/>
</dbReference>
<dbReference type="InterPro" id="IPR003137">
    <property type="entry name" value="PA_domain"/>
</dbReference>
<dbReference type="Pfam" id="PF00082">
    <property type="entry name" value="Peptidase_S8"/>
    <property type="match status" value="1"/>
</dbReference>
<sequence>MNRRMLGALTALPLAVTAFGTASAHAAGPKLESQYTDGIYVVQMADLPVVAYDGRVQGFAATKPGKGKKIDPASQNVARYVDHLKGKHLGALKQAGASNKLYDYAYTYNGFAAQLKGDQAAALAKQPGVLAVSKQQTYTINTATTPSFLELDKPDGIWDQLGGPKGAGEDVVIGVIDSGIWPEALSFSDRVDAAGRPVAAPKGRVVYSSPKLPKVDKLNRACVNGERWSEQDCNNKLPIARYFNEGQGGNPGIQKAKPWEFNSPRDYNGHGTHTASTAGGNYATPVTGQTSVLAPKGISGMAPRARIAAYKALWSTEDGSTAGGTTSDLVAAIDAAVADGVDVINYSISGSQTNFADPAEIAFLFAADAGVFVAASAGNSGPIPSTVAHPSPWITTVAAGTHNRATTTTVHLGNGKTYTGPSLADHQVSGDFVYAGDVAAPGVDAEKAQLCYSSADGGLALDPAKVKGKIVLCDRGATARVNKSLAVKEAGGVGMVLVNLKDEDGLNADFHAVPSVHLPATASAALHSYAETSGATATIDKFTLSTDAPAPFTASFSSRGPLLAGGGDLLKPDIIAPGQDVLAAVSPASNNGDGFNLYSGTSMSSPHIAGIAALFKDRHPDWSPMAIKSALMTTADDVKDKTDAASKAFSQGAGHVDPNKAVNPGLVYDSNRNDWLAFLCGSTEAVGPDSCEKLTKAGYSTDASDMNVPSIAIGDLAGSQTVTRKVTNVSGKTATFTAAASVEGFDVTVSPATLTLKAGETAKFTVTIKTGSAAVNEYTAGTLTWTSGKTTVRSPIVVRPVALAAPAQVTAKADGSTSYDVTFGYTGNFAATPRGLVKSTELPGQVADDPTDDFNTAPKESLAQFPVTIDEGTTYVRWSLFGAGNPGDDLDLYLFKETEKGYQNIALSGNGGSNEEVSLTDPDAGNYIMVVHGWGVVSGTTPTDFTLHRWVLDGTDADNMKVTAPTAVTAGDKGTVTLDVSKLDAGKWLGSVAYSGAKGMPNPTIVRVDVP</sequence>
<keyword evidence="13" id="KW-1185">Reference proteome</keyword>
<dbReference type="Gene3D" id="3.50.30.30">
    <property type="match status" value="1"/>
</dbReference>
<dbReference type="GO" id="GO:0004252">
    <property type="term" value="F:serine-type endopeptidase activity"/>
    <property type="evidence" value="ECO:0007669"/>
    <property type="project" value="UniProtKB-UniRule"/>
</dbReference>
<feature type="domain" description="Peptidase S8/S53" evidence="8">
    <location>
        <begin position="168"/>
        <end position="645"/>
    </location>
</feature>
<dbReference type="InterPro" id="IPR045051">
    <property type="entry name" value="SBT"/>
</dbReference>
<dbReference type="AlphaFoldDB" id="W9GRE8"/>
<dbReference type="SUPFAM" id="SSF52743">
    <property type="entry name" value="Subtilisin-like"/>
    <property type="match status" value="1"/>
</dbReference>